<dbReference type="InterPro" id="IPR020471">
    <property type="entry name" value="AKR"/>
</dbReference>
<comment type="caution">
    <text evidence="6">The sequence shown here is derived from an EMBL/GenBank/DDBJ whole genome shotgun (WGS) entry which is preliminary data.</text>
</comment>
<dbReference type="CDD" id="cd19120">
    <property type="entry name" value="AKR_AKR3C2-3"/>
    <property type="match status" value="1"/>
</dbReference>
<keyword evidence="7" id="KW-1185">Reference proteome</keyword>
<keyword evidence="1" id="KW-0560">Oxidoreductase</keyword>
<accession>A0A409XZA1</accession>
<dbReference type="InterPro" id="IPR023210">
    <property type="entry name" value="NADP_OxRdtase_dom"/>
</dbReference>
<dbReference type="Pfam" id="PF00248">
    <property type="entry name" value="Aldo_ket_red"/>
    <property type="match status" value="1"/>
</dbReference>
<dbReference type="SUPFAM" id="SSF51430">
    <property type="entry name" value="NAD(P)-linked oxidoreductase"/>
    <property type="match status" value="1"/>
</dbReference>
<dbReference type="GO" id="GO:0016616">
    <property type="term" value="F:oxidoreductase activity, acting on the CH-OH group of donors, NAD or NADP as acceptor"/>
    <property type="evidence" value="ECO:0007669"/>
    <property type="project" value="UniProtKB-ARBA"/>
</dbReference>
<reference evidence="6 7" key="1">
    <citation type="journal article" date="2018" name="Evol. Lett.">
        <title>Horizontal gene cluster transfer increased hallucinogenic mushroom diversity.</title>
        <authorList>
            <person name="Reynolds H.T."/>
            <person name="Vijayakumar V."/>
            <person name="Gluck-Thaler E."/>
            <person name="Korotkin H.B."/>
            <person name="Matheny P.B."/>
            <person name="Slot J.C."/>
        </authorList>
    </citation>
    <scope>NUCLEOTIDE SEQUENCE [LARGE SCALE GENOMIC DNA]</scope>
    <source>
        <strain evidence="6 7">SRW20</strain>
    </source>
</reference>
<dbReference type="InterPro" id="IPR036812">
    <property type="entry name" value="NAD(P)_OxRdtase_dom_sf"/>
</dbReference>
<dbReference type="Proteomes" id="UP000284706">
    <property type="component" value="Unassembled WGS sequence"/>
</dbReference>
<name>A0A409XZA1_9AGAR</name>
<dbReference type="InParanoid" id="A0A409XZA1"/>
<dbReference type="InterPro" id="IPR018170">
    <property type="entry name" value="Aldo/ket_reductase_CS"/>
</dbReference>
<feature type="domain" description="NADP-dependent oxidoreductase" evidence="5">
    <location>
        <begin position="17"/>
        <end position="271"/>
    </location>
</feature>
<evidence type="ECO:0000256" key="3">
    <source>
        <dbReference type="PIRSR" id="PIRSR000097-2"/>
    </source>
</evidence>
<dbReference type="EMBL" id="NHYE01001399">
    <property type="protein sequence ID" value="PPQ96043.1"/>
    <property type="molecule type" value="Genomic_DNA"/>
</dbReference>
<dbReference type="FunFam" id="3.20.20.100:FF:000002">
    <property type="entry name" value="2,5-diketo-D-gluconic acid reductase A"/>
    <property type="match status" value="1"/>
</dbReference>
<protein>
    <recommendedName>
        <fullName evidence="5">NADP-dependent oxidoreductase domain-containing protein</fullName>
    </recommendedName>
</protein>
<dbReference type="PROSITE" id="PS00798">
    <property type="entry name" value="ALDOKETO_REDUCTASE_1"/>
    <property type="match status" value="1"/>
</dbReference>
<evidence type="ECO:0000259" key="5">
    <source>
        <dbReference type="Pfam" id="PF00248"/>
    </source>
</evidence>
<evidence type="ECO:0000256" key="2">
    <source>
        <dbReference type="PIRSR" id="PIRSR000097-1"/>
    </source>
</evidence>
<dbReference type="PANTHER" id="PTHR11732">
    <property type="entry name" value="ALDO/KETO REDUCTASE"/>
    <property type="match status" value="1"/>
</dbReference>
<evidence type="ECO:0000313" key="6">
    <source>
        <dbReference type="EMBL" id="PPQ96043.1"/>
    </source>
</evidence>
<feature type="active site" description="Proton donor" evidence="2">
    <location>
        <position position="55"/>
    </location>
</feature>
<dbReference type="OrthoDB" id="416253at2759"/>
<dbReference type="Gene3D" id="3.20.20.100">
    <property type="entry name" value="NADP-dependent oxidoreductase domain"/>
    <property type="match status" value="1"/>
</dbReference>
<feature type="site" description="Lowers pKa of active site Tyr" evidence="4">
    <location>
        <position position="84"/>
    </location>
</feature>
<dbReference type="InterPro" id="IPR044494">
    <property type="entry name" value="AKR3C2/3"/>
</dbReference>
<dbReference type="PRINTS" id="PR00069">
    <property type="entry name" value="ALDKETRDTASE"/>
</dbReference>
<evidence type="ECO:0000256" key="1">
    <source>
        <dbReference type="ARBA" id="ARBA00023002"/>
    </source>
</evidence>
<evidence type="ECO:0000256" key="4">
    <source>
        <dbReference type="PIRSR" id="PIRSR000097-3"/>
    </source>
</evidence>
<evidence type="ECO:0000313" key="7">
    <source>
        <dbReference type="Proteomes" id="UP000284706"/>
    </source>
</evidence>
<dbReference type="AlphaFoldDB" id="A0A409XZA1"/>
<feature type="binding site" evidence="3">
    <location>
        <position position="114"/>
    </location>
    <ligand>
        <name>substrate</name>
    </ligand>
</feature>
<gene>
    <name evidence="6" type="ORF">CVT26_004676</name>
</gene>
<organism evidence="6 7">
    <name type="scientific">Gymnopilus dilepis</name>
    <dbReference type="NCBI Taxonomy" id="231916"/>
    <lineage>
        <taxon>Eukaryota</taxon>
        <taxon>Fungi</taxon>
        <taxon>Dikarya</taxon>
        <taxon>Basidiomycota</taxon>
        <taxon>Agaricomycotina</taxon>
        <taxon>Agaricomycetes</taxon>
        <taxon>Agaricomycetidae</taxon>
        <taxon>Agaricales</taxon>
        <taxon>Agaricineae</taxon>
        <taxon>Hymenogastraceae</taxon>
        <taxon>Gymnopilus</taxon>
    </lineage>
</organism>
<dbReference type="PROSITE" id="PS00062">
    <property type="entry name" value="ALDOKETO_REDUCTASE_2"/>
    <property type="match status" value="1"/>
</dbReference>
<sequence>MSVKLNDGNSMPLLAFGVGTALISFSSETVDRAKVDLVKYAIKTGYRHIDTAEMYQTEQEVGAAIKESIEEGVVRREDLFVTTKVSEDMPNAKEKIEVSLKKLGLDYVDLYLVHGPYFNESPSELQQIWAAMESIKESGKARSIGVSNYEESHILTTLETARIPPAVNQIEFHPYLQHGNLLPISRQRAGIVTSAYGALAPLTRNIPGPLDDTLKALSEKYGVSPALICLRWCIEQDVVVITTSRNQERIDEYKTVFDFQLTEGEVGAISAKGTECVKEEYVPRIIRYVRGLKQKEEGNASNNK</sequence>
<dbReference type="GO" id="GO:0016652">
    <property type="term" value="F:oxidoreductase activity, acting on NAD(P)H as acceptor"/>
    <property type="evidence" value="ECO:0007669"/>
    <property type="project" value="InterPro"/>
</dbReference>
<proteinExistence type="predicted"/>
<dbReference type="PIRSF" id="PIRSF000097">
    <property type="entry name" value="AKR"/>
    <property type="match status" value="1"/>
</dbReference>
<dbReference type="STRING" id="231916.A0A409XZA1"/>